<feature type="compositionally biased region" description="Basic residues" evidence="1">
    <location>
        <begin position="99"/>
        <end position="124"/>
    </location>
</feature>
<dbReference type="Proteomes" id="UP000094527">
    <property type="component" value="Unassembled WGS sequence"/>
</dbReference>
<accession>A0A1D2M9E4</accession>
<dbReference type="EMBL" id="LJIJ01002512">
    <property type="protein sequence ID" value="ODM89595.1"/>
    <property type="molecule type" value="Genomic_DNA"/>
</dbReference>
<feature type="compositionally biased region" description="Basic residues" evidence="1">
    <location>
        <begin position="248"/>
        <end position="279"/>
    </location>
</feature>
<dbReference type="AlphaFoldDB" id="A0A1D2M9E4"/>
<sequence>MEQIKGDSRFGIDGICDIMVRFGGISWRTIFQASIHWRYLHYFEITQQEVDEPMSQEPVGKPNVDATPNESTSRGVPTNTLPEASACCVPKTGRKVVKAKGAKAVAGKRKSQRLASANRRRSKSKAQVDGKQWRLSKFFSEAGNPPQSLLLVKKRTRSKSLSTSANKRMKPSESQKRRKKPSGERRRKKKPSGERRRRKPVASEKRRKKSSGEREAKKKPSRTTSSQASRFRKREKKSSGELTSEKRTTKKSSVNRRRKPSVSQKRSKKKVSGQQRRTKPGVQPSAVRRSSRLAGRGIGRPRTKPKMTKREERAFHKANLQKNALEFAKKRRENAKQKKQDLK</sequence>
<feature type="region of interest" description="Disordered" evidence="1">
    <location>
        <begin position="53"/>
        <end position="85"/>
    </location>
</feature>
<evidence type="ECO:0000256" key="1">
    <source>
        <dbReference type="SAM" id="MobiDB-lite"/>
    </source>
</evidence>
<feature type="compositionally biased region" description="Basic and acidic residues" evidence="1">
    <location>
        <begin position="334"/>
        <end position="343"/>
    </location>
</feature>
<protein>
    <submittedName>
        <fullName evidence="2">Uncharacterized protein</fullName>
    </submittedName>
</protein>
<proteinExistence type="predicted"/>
<evidence type="ECO:0000313" key="2">
    <source>
        <dbReference type="EMBL" id="ODM89595.1"/>
    </source>
</evidence>
<feature type="region of interest" description="Disordered" evidence="1">
    <location>
        <begin position="149"/>
        <end position="343"/>
    </location>
</feature>
<feature type="compositionally biased region" description="Polar residues" evidence="1">
    <location>
        <begin position="66"/>
        <end position="82"/>
    </location>
</feature>
<feature type="compositionally biased region" description="Basic and acidic residues" evidence="1">
    <location>
        <begin position="237"/>
        <end position="247"/>
    </location>
</feature>
<reference evidence="2 3" key="1">
    <citation type="journal article" date="2016" name="Genome Biol. Evol.">
        <title>Gene Family Evolution Reflects Adaptation to Soil Environmental Stressors in the Genome of the Collembolan Orchesella cincta.</title>
        <authorList>
            <person name="Faddeeva-Vakhrusheva A."/>
            <person name="Derks M.F."/>
            <person name="Anvar S.Y."/>
            <person name="Agamennone V."/>
            <person name="Suring W."/>
            <person name="Smit S."/>
            <person name="van Straalen N.M."/>
            <person name="Roelofs D."/>
        </authorList>
    </citation>
    <scope>NUCLEOTIDE SEQUENCE [LARGE SCALE GENOMIC DNA]</scope>
    <source>
        <tissue evidence="2">Mixed pool</tissue>
    </source>
</reference>
<feature type="region of interest" description="Disordered" evidence="1">
    <location>
        <begin position="99"/>
        <end position="130"/>
    </location>
</feature>
<evidence type="ECO:0000313" key="3">
    <source>
        <dbReference type="Proteomes" id="UP000094527"/>
    </source>
</evidence>
<keyword evidence="3" id="KW-1185">Reference proteome</keyword>
<gene>
    <name evidence="2" type="ORF">Ocin01_17083</name>
</gene>
<feature type="compositionally biased region" description="Basic residues" evidence="1">
    <location>
        <begin position="176"/>
        <end position="209"/>
    </location>
</feature>
<comment type="caution">
    <text evidence="2">The sequence shown here is derived from an EMBL/GenBank/DDBJ whole genome shotgun (WGS) entry which is preliminary data.</text>
</comment>
<name>A0A1D2M9E4_ORCCI</name>
<organism evidence="2 3">
    <name type="scientific">Orchesella cincta</name>
    <name type="common">Springtail</name>
    <name type="synonym">Podura cincta</name>
    <dbReference type="NCBI Taxonomy" id="48709"/>
    <lineage>
        <taxon>Eukaryota</taxon>
        <taxon>Metazoa</taxon>
        <taxon>Ecdysozoa</taxon>
        <taxon>Arthropoda</taxon>
        <taxon>Hexapoda</taxon>
        <taxon>Collembola</taxon>
        <taxon>Entomobryomorpha</taxon>
        <taxon>Entomobryoidea</taxon>
        <taxon>Orchesellidae</taxon>
        <taxon>Orchesellinae</taxon>
        <taxon>Orchesella</taxon>
    </lineage>
</organism>